<evidence type="ECO:0000313" key="4">
    <source>
        <dbReference type="Proteomes" id="UP001304895"/>
    </source>
</evidence>
<proteinExistence type="predicted"/>
<evidence type="ECO:0000256" key="2">
    <source>
        <dbReference type="SAM" id="SignalP"/>
    </source>
</evidence>
<evidence type="ECO:0000313" key="3">
    <source>
        <dbReference type="EMBL" id="KAK4138454.1"/>
    </source>
</evidence>
<accession>A0AAN6UT60</accession>
<dbReference type="Proteomes" id="UP001304895">
    <property type="component" value="Unassembled WGS sequence"/>
</dbReference>
<name>A0AAN6UT60_9PEZI</name>
<reference evidence="3" key="1">
    <citation type="journal article" date="2023" name="Mol. Phylogenet. Evol.">
        <title>Genome-scale phylogeny and comparative genomics of the fungal order Sordariales.</title>
        <authorList>
            <person name="Hensen N."/>
            <person name="Bonometti L."/>
            <person name="Westerberg I."/>
            <person name="Brannstrom I.O."/>
            <person name="Guillou S."/>
            <person name="Cros-Aarteil S."/>
            <person name="Calhoun S."/>
            <person name="Haridas S."/>
            <person name="Kuo A."/>
            <person name="Mondo S."/>
            <person name="Pangilinan J."/>
            <person name="Riley R."/>
            <person name="LaButti K."/>
            <person name="Andreopoulos B."/>
            <person name="Lipzen A."/>
            <person name="Chen C."/>
            <person name="Yan M."/>
            <person name="Daum C."/>
            <person name="Ng V."/>
            <person name="Clum A."/>
            <person name="Steindorff A."/>
            <person name="Ohm R.A."/>
            <person name="Martin F."/>
            <person name="Silar P."/>
            <person name="Natvig D.O."/>
            <person name="Lalanne C."/>
            <person name="Gautier V."/>
            <person name="Ament-Velasquez S.L."/>
            <person name="Kruys A."/>
            <person name="Hutchinson M.I."/>
            <person name="Powell A.J."/>
            <person name="Barry K."/>
            <person name="Miller A.N."/>
            <person name="Grigoriev I.V."/>
            <person name="Debuchy R."/>
            <person name="Gladieux P."/>
            <person name="Hiltunen Thoren M."/>
            <person name="Johannesson H."/>
        </authorList>
    </citation>
    <scope>NUCLEOTIDE SEQUENCE</scope>
    <source>
        <strain evidence="3">CBS 123565</strain>
    </source>
</reference>
<keyword evidence="1" id="KW-0812">Transmembrane</keyword>
<feature type="transmembrane region" description="Helical" evidence="1">
    <location>
        <begin position="208"/>
        <end position="231"/>
    </location>
</feature>
<evidence type="ECO:0000256" key="1">
    <source>
        <dbReference type="SAM" id="Phobius"/>
    </source>
</evidence>
<keyword evidence="2" id="KW-0732">Signal</keyword>
<feature type="chain" id="PRO_5042943169" evidence="2">
    <location>
        <begin position="19"/>
        <end position="246"/>
    </location>
</feature>
<keyword evidence="1" id="KW-1133">Transmembrane helix</keyword>
<reference evidence="3" key="2">
    <citation type="submission" date="2023-05" db="EMBL/GenBank/DDBJ databases">
        <authorList>
            <consortium name="Lawrence Berkeley National Laboratory"/>
            <person name="Steindorff A."/>
            <person name="Hensen N."/>
            <person name="Bonometti L."/>
            <person name="Westerberg I."/>
            <person name="Brannstrom I.O."/>
            <person name="Guillou S."/>
            <person name="Cros-Aarteil S."/>
            <person name="Calhoun S."/>
            <person name="Haridas S."/>
            <person name="Kuo A."/>
            <person name="Mondo S."/>
            <person name="Pangilinan J."/>
            <person name="Riley R."/>
            <person name="Labutti K."/>
            <person name="Andreopoulos B."/>
            <person name="Lipzen A."/>
            <person name="Chen C."/>
            <person name="Yanf M."/>
            <person name="Daum C."/>
            <person name="Ng V."/>
            <person name="Clum A."/>
            <person name="Ohm R."/>
            <person name="Martin F."/>
            <person name="Silar P."/>
            <person name="Natvig D."/>
            <person name="Lalanne C."/>
            <person name="Gautier V."/>
            <person name="Ament-Velasquez S.L."/>
            <person name="Kruys A."/>
            <person name="Hutchinson M.I."/>
            <person name="Powell A.J."/>
            <person name="Barry K."/>
            <person name="Miller A.N."/>
            <person name="Grigoriev I.V."/>
            <person name="Debuchy R."/>
            <person name="Gladieux P."/>
            <person name="Thoren M.H."/>
            <person name="Johannesson H."/>
        </authorList>
    </citation>
    <scope>NUCLEOTIDE SEQUENCE</scope>
    <source>
        <strain evidence="3">CBS 123565</strain>
    </source>
</reference>
<organism evidence="3 4">
    <name type="scientific">Trichocladium antarcticum</name>
    <dbReference type="NCBI Taxonomy" id="1450529"/>
    <lineage>
        <taxon>Eukaryota</taxon>
        <taxon>Fungi</taxon>
        <taxon>Dikarya</taxon>
        <taxon>Ascomycota</taxon>
        <taxon>Pezizomycotina</taxon>
        <taxon>Sordariomycetes</taxon>
        <taxon>Sordariomycetidae</taxon>
        <taxon>Sordariales</taxon>
        <taxon>Chaetomiaceae</taxon>
        <taxon>Trichocladium</taxon>
    </lineage>
</organism>
<gene>
    <name evidence="3" type="ORF">BT67DRAFT_431063</name>
</gene>
<keyword evidence="1" id="KW-0472">Membrane</keyword>
<sequence length="246" mass="26625">MLYPKFFVLATLSSASAAFDPAATDTTCNDQGICLSSFIWCDGNGQACAYPEGADALIPGNAAAPYAVLYHDVEYDIRWRQAQPDTDVLVEWLFDSRPFQERSEKSASALPVMWSTNVTTSATEGAFTFDPFSILKDFPTPHAPDVFPEHAAFAATGIANTIRISQPGSGFPEVYTNQFTVQSSWAHQLVQNIRQQEADLRSADKRKVGLGVGIGVGLGVPLLCAFIWWAGSRHASTRAARSVAGK</sequence>
<comment type="caution">
    <text evidence="3">The sequence shown here is derived from an EMBL/GenBank/DDBJ whole genome shotgun (WGS) entry which is preliminary data.</text>
</comment>
<dbReference type="EMBL" id="MU853401">
    <property type="protein sequence ID" value="KAK4138454.1"/>
    <property type="molecule type" value="Genomic_DNA"/>
</dbReference>
<keyword evidence="4" id="KW-1185">Reference proteome</keyword>
<protein>
    <submittedName>
        <fullName evidence="3">Uncharacterized protein</fullName>
    </submittedName>
</protein>
<dbReference type="AlphaFoldDB" id="A0AAN6UT60"/>
<feature type="signal peptide" evidence="2">
    <location>
        <begin position="1"/>
        <end position="18"/>
    </location>
</feature>